<feature type="transmembrane region" description="Helical" evidence="1">
    <location>
        <begin position="56"/>
        <end position="77"/>
    </location>
</feature>
<organism evidence="2 3">
    <name type="scientific">Ilex paraguariensis</name>
    <name type="common">yerba mate</name>
    <dbReference type="NCBI Taxonomy" id="185542"/>
    <lineage>
        <taxon>Eukaryota</taxon>
        <taxon>Viridiplantae</taxon>
        <taxon>Streptophyta</taxon>
        <taxon>Embryophyta</taxon>
        <taxon>Tracheophyta</taxon>
        <taxon>Spermatophyta</taxon>
        <taxon>Magnoliopsida</taxon>
        <taxon>eudicotyledons</taxon>
        <taxon>Gunneridae</taxon>
        <taxon>Pentapetalae</taxon>
        <taxon>asterids</taxon>
        <taxon>campanulids</taxon>
        <taxon>Aquifoliales</taxon>
        <taxon>Aquifoliaceae</taxon>
        <taxon>Ilex</taxon>
    </lineage>
</organism>
<keyword evidence="1" id="KW-1133">Transmembrane helix</keyword>
<dbReference type="PANTHER" id="PTHR33306">
    <property type="entry name" value="EXPRESSED PROTEIN-RELATED-RELATED"/>
    <property type="match status" value="1"/>
</dbReference>
<feature type="transmembrane region" description="Helical" evidence="1">
    <location>
        <begin position="101"/>
        <end position="119"/>
    </location>
</feature>
<dbReference type="EMBL" id="CAUOFW020007279">
    <property type="protein sequence ID" value="CAK9178418.1"/>
    <property type="molecule type" value="Genomic_DNA"/>
</dbReference>
<sequence>MGWFIRERRGISWRDQTLASLSPPFIQLLSFCGLVFLLLSFSSYCNYKAQMKRTMIGLRLFLFLLPVVLILIMHMAMANSNRWFPIRVPRPAYECISREGGSPWGVAAVVVVLLVMIYFQSSVQAGWFRPI</sequence>
<dbReference type="Proteomes" id="UP001642360">
    <property type="component" value="Unassembled WGS sequence"/>
</dbReference>
<keyword evidence="3" id="KW-1185">Reference proteome</keyword>
<keyword evidence="1" id="KW-0812">Transmembrane</keyword>
<dbReference type="PANTHER" id="PTHR33306:SF29">
    <property type="match status" value="1"/>
</dbReference>
<evidence type="ECO:0000313" key="2">
    <source>
        <dbReference type="EMBL" id="CAK9178418.1"/>
    </source>
</evidence>
<evidence type="ECO:0000256" key="1">
    <source>
        <dbReference type="SAM" id="Phobius"/>
    </source>
</evidence>
<gene>
    <name evidence="2" type="ORF">ILEXP_LOCUS48339</name>
</gene>
<proteinExistence type="predicted"/>
<name>A0ABC8U9H1_9AQUA</name>
<accession>A0ABC8U9H1</accession>
<reference evidence="2 3" key="1">
    <citation type="submission" date="2024-02" db="EMBL/GenBank/DDBJ databases">
        <authorList>
            <person name="Vignale AGUSTIN F."/>
            <person name="Sosa J E."/>
            <person name="Modenutti C."/>
        </authorList>
    </citation>
    <scope>NUCLEOTIDE SEQUENCE [LARGE SCALE GENOMIC DNA]</scope>
</reference>
<dbReference type="AlphaFoldDB" id="A0ABC8U9H1"/>
<feature type="transmembrane region" description="Helical" evidence="1">
    <location>
        <begin position="25"/>
        <end position="44"/>
    </location>
</feature>
<keyword evidence="1" id="KW-0472">Membrane</keyword>
<evidence type="ECO:0000313" key="3">
    <source>
        <dbReference type="Proteomes" id="UP001642360"/>
    </source>
</evidence>
<protein>
    <submittedName>
        <fullName evidence="2">Uncharacterized protein</fullName>
    </submittedName>
</protein>
<comment type="caution">
    <text evidence="2">The sequence shown here is derived from an EMBL/GenBank/DDBJ whole genome shotgun (WGS) entry which is preliminary data.</text>
</comment>